<protein>
    <submittedName>
        <fullName evidence="2">Uncharacterized protein</fullName>
    </submittedName>
</protein>
<dbReference type="EnsemblMetazoa" id="tetur01g09190.1">
    <property type="protein sequence ID" value="tetur01g09190.1"/>
    <property type="gene ID" value="tetur01g09190"/>
</dbReference>
<evidence type="ECO:0000313" key="3">
    <source>
        <dbReference type="Proteomes" id="UP000015104"/>
    </source>
</evidence>
<feature type="region of interest" description="Disordered" evidence="1">
    <location>
        <begin position="81"/>
        <end position="102"/>
    </location>
</feature>
<gene>
    <name evidence="2" type="primary">107365509</name>
</gene>
<feature type="compositionally biased region" description="Polar residues" evidence="1">
    <location>
        <begin position="81"/>
        <end position="91"/>
    </location>
</feature>
<organism evidence="2 3">
    <name type="scientific">Tetranychus urticae</name>
    <name type="common">Two-spotted spider mite</name>
    <dbReference type="NCBI Taxonomy" id="32264"/>
    <lineage>
        <taxon>Eukaryota</taxon>
        <taxon>Metazoa</taxon>
        <taxon>Ecdysozoa</taxon>
        <taxon>Arthropoda</taxon>
        <taxon>Chelicerata</taxon>
        <taxon>Arachnida</taxon>
        <taxon>Acari</taxon>
        <taxon>Acariformes</taxon>
        <taxon>Trombidiformes</taxon>
        <taxon>Prostigmata</taxon>
        <taxon>Eleutherengona</taxon>
        <taxon>Raphignathae</taxon>
        <taxon>Tetranychoidea</taxon>
        <taxon>Tetranychidae</taxon>
        <taxon>Tetranychus</taxon>
    </lineage>
</organism>
<dbReference type="AlphaFoldDB" id="T1JS44"/>
<accession>T1JS44</accession>
<sequence>MNPFPFGFKFSAPTPPESPRNFVAAPLNLPSSSNSPSPPTLTNAHRSPSPPTLMLSLCHISPSSSYQMPSLPSCSYQMPSTSFAHASPSTTRPEKNKKSDDLEEVAARTKRTKENITANHLNSNRWAPLPTPPRVSLASIMKRTRVPDQLRDSDYRSQRKKNIIFAKKAREARLARAEYIAIMLYRENESEVEHLKGMDEA</sequence>
<feature type="compositionally biased region" description="Low complexity" evidence="1">
    <location>
        <begin position="24"/>
        <end position="44"/>
    </location>
</feature>
<keyword evidence="3" id="KW-1185">Reference proteome</keyword>
<dbReference type="EMBL" id="CAEY01000458">
    <property type="status" value="NOT_ANNOTATED_CDS"/>
    <property type="molecule type" value="Genomic_DNA"/>
</dbReference>
<feature type="region of interest" description="Disordered" evidence="1">
    <location>
        <begin position="1"/>
        <end position="53"/>
    </location>
</feature>
<dbReference type="KEGG" id="tut:107365509"/>
<reference evidence="2" key="2">
    <citation type="submission" date="2015-06" db="UniProtKB">
        <authorList>
            <consortium name="EnsemblMetazoa"/>
        </authorList>
    </citation>
    <scope>IDENTIFICATION</scope>
</reference>
<evidence type="ECO:0000256" key="1">
    <source>
        <dbReference type="SAM" id="MobiDB-lite"/>
    </source>
</evidence>
<proteinExistence type="predicted"/>
<reference evidence="3" key="1">
    <citation type="submission" date="2011-08" db="EMBL/GenBank/DDBJ databases">
        <authorList>
            <person name="Rombauts S."/>
        </authorList>
    </citation>
    <scope>NUCLEOTIDE SEQUENCE</scope>
    <source>
        <strain evidence="3">London</strain>
    </source>
</reference>
<name>T1JS44_TETUR</name>
<dbReference type="Proteomes" id="UP000015104">
    <property type="component" value="Unassembled WGS sequence"/>
</dbReference>
<evidence type="ECO:0000313" key="2">
    <source>
        <dbReference type="EnsemblMetazoa" id="tetur01g09190.1"/>
    </source>
</evidence>
<dbReference type="HOGENOM" id="CLU_080267_0_0_1"/>